<protein>
    <submittedName>
        <fullName evidence="3">Putative lipoprotein with Yx(FWY)xxD motif</fullName>
    </submittedName>
</protein>
<name>A0A542ZL56_9MICO</name>
<dbReference type="Pfam" id="PF03640">
    <property type="entry name" value="Lipoprotein_15"/>
    <property type="match status" value="2"/>
</dbReference>
<feature type="region of interest" description="Disordered" evidence="1">
    <location>
        <begin position="174"/>
        <end position="194"/>
    </location>
</feature>
<keyword evidence="3" id="KW-0449">Lipoprotein</keyword>
<feature type="signal peptide" evidence="2">
    <location>
        <begin position="1"/>
        <end position="37"/>
    </location>
</feature>
<evidence type="ECO:0000256" key="1">
    <source>
        <dbReference type="SAM" id="MobiDB-lite"/>
    </source>
</evidence>
<dbReference type="PROSITE" id="PS51257">
    <property type="entry name" value="PROKAR_LIPOPROTEIN"/>
    <property type="match status" value="1"/>
</dbReference>
<dbReference type="InterPro" id="IPR005297">
    <property type="entry name" value="Lipoprotein_repeat"/>
</dbReference>
<feature type="compositionally biased region" description="Low complexity" evidence="1">
    <location>
        <begin position="174"/>
        <end position="186"/>
    </location>
</feature>
<organism evidence="3 4">
    <name type="scientific">Oryzihumus leptocrescens</name>
    <dbReference type="NCBI Taxonomy" id="297536"/>
    <lineage>
        <taxon>Bacteria</taxon>
        <taxon>Bacillati</taxon>
        <taxon>Actinomycetota</taxon>
        <taxon>Actinomycetes</taxon>
        <taxon>Micrococcales</taxon>
        <taxon>Intrasporangiaceae</taxon>
        <taxon>Oryzihumus</taxon>
    </lineage>
</organism>
<dbReference type="PANTHER" id="PTHR39335:SF1">
    <property type="entry name" value="BLL4220 PROTEIN"/>
    <property type="match status" value="1"/>
</dbReference>
<evidence type="ECO:0000313" key="4">
    <source>
        <dbReference type="Proteomes" id="UP000319514"/>
    </source>
</evidence>
<dbReference type="GO" id="GO:0043448">
    <property type="term" value="P:alkane catabolic process"/>
    <property type="evidence" value="ECO:0007669"/>
    <property type="project" value="TreeGrafter"/>
</dbReference>
<dbReference type="OrthoDB" id="597632at2"/>
<keyword evidence="2" id="KW-0732">Signal</keyword>
<feature type="chain" id="PRO_5038904325" evidence="2">
    <location>
        <begin position="38"/>
        <end position="194"/>
    </location>
</feature>
<proteinExistence type="predicted"/>
<dbReference type="RefSeq" id="WP_141788912.1">
    <property type="nucleotide sequence ID" value="NZ_BAAAKX010000001.1"/>
</dbReference>
<accession>A0A542ZL56</accession>
<dbReference type="EMBL" id="VFOQ01000001">
    <property type="protein sequence ID" value="TQL61083.1"/>
    <property type="molecule type" value="Genomic_DNA"/>
</dbReference>
<comment type="caution">
    <text evidence="3">The sequence shown here is derived from an EMBL/GenBank/DDBJ whole genome shotgun (WGS) entry which is preliminary data.</text>
</comment>
<dbReference type="Proteomes" id="UP000319514">
    <property type="component" value="Unassembled WGS sequence"/>
</dbReference>
<reference evidence="3 4" key="1">
    <citation type="submission" date="2019-06" db="EMBL/GenBank/DDBJ databases">
        <title>Sequencing the genomes of 1000 actinobacteria strains.</title>
        <authorList>
            <person name="Klenk H.-P."/>
        </authorList>
    </citation>
    <scope>NUCLEOTIDE SEQUENCE [LARGE SCALE GENOMIC DNA]</scope>
    <source>
        <strain evidence="3 4">DSM 18082</strain>
    </source>
</reference>
<evidence type="ECO:0000256" key="2">
    <source>
        <dbReference type="SAM" id="SignalP"/>
    </source>
</evidence>
<dbReference type="PANTHER" id="PTHR39335">
    <property type="entry name" value="BLL4220 PROTEIN"/>
    <property type="match status" value="1"/>
</dbReference>
<gene>
    <name evidence="3" type="ORF">FB474_2488</name>
</gene>
<sequence>MTTLPARTRTGALLGVAVAVPALLLAACGTSSSTTSAGTSSPASGSPSSVAAATVTVETHSGPVGTYLTDSAGRTLYLFVADTGGKSACSTACARYWPPLTTTGSPTAAGTAKAAMLATITRADGSKQVTYSGHPLYYFAGDAAAGDLKGQGVNGFGAKWWVVSPAGASITMMAGASGSSPSTTKSSGGGGGWA</sequence>
<evidence type="ECO:0000313" key="3">
    <source>
        <dbReference type="EMBL" id="TQL61083.1"/>
    </source>
</evidence>
<keyword evidence="4" id="KW-1185">Reference proteome</keyword>
<dbReference type="AlphaFoldDB" id="A0A542ZL56"/>